<evidence type="ECO:0000313" key="4">
    <source>
        <dbReference type="EMBL" id="MBR8534600.1"/>
    </source>
</evidence>
<organism evidence="4 5">
    <name type="scientific">Carboxylicivirga sediminis</name>
    <dbReference type="NCBI Taxonomy" id="2006564"/>
    <lineage>
        <taxon>Bacteria</taxon>
        <taxon>Pseudomonadati</taxon>
        <taxon>Bacteroidota</taxon>
        <taxon>Bacteroidia</taxon>
        <taxon>Marinilabiliales</taxon>
        <taxon>Marinilabiliaceae</taxon>
        <taxon>Carboxylicivirga</taxon>
    </lineage>
</organism>
<feature type="domain" description="Sulfatase N-terminal" evidence="3">
    <location>
        <begin position="27"/>
        <end position="311"/>
    </location>
</feature>
<comment type="similarity">
    <text evidence="1">Belongs to the sulfatase family.</text>
</comment>
<dbReference type="EMBL" id="JAGTAR010000003">
    <property type="protein sequence ID" value="MBR8534600.1"/>
    <property type="molecule type" value="Genomic_DNA"/>
</dbReference>
<dbReference type="InterPro" id="IPR050738">
    <property type="entry name" value="Sulfatase"/>
</dbReference>
<dbReference type="InterPro" id="IPR017850">
    <property type="entry name" value="Alkaline_phosphatase_core_sf"/>
</dbReference>
<accession>A0A941IVM9</accession>
<dbReference type="Gene3D" id="3.40.720.10">
    <property type="entry name" value="Alkaline Phosphatase, subunit A"/>
    <property type="match status" value="1"/>
</dbReference>
<dbReference type="Proteomes" id="UP000679220">
    <property type="component" value="Unassembled WGS sequence"/>
</dbReference>
<gene>
    <name evidence="4" type="ORF">KDU71_03440</name>
</gene>
<dbReference type="Pfam" id="PF00884">
    <property type="entry name" value="Sulfatase"/>
    <property type="match status" value="1"/>
</dbReference>
<protein>
    <submittedName>
        <fullName evidence="4">Sulfatase</fullName>
    </submittedName>
</protein>
<dbReference type="SUPFAM" id="SSF53649">
    <property type="entry name" value="Alkaline phosphatase-like"/>
    <property type="match status" value="1"/>
</dbReference>
<dbReference type="AlphaFoldDB" id="A0A941IVM9"/>
<dbReference type="PANTHER" id="PTHR42693:SF53">
    <property type="entry name" value="ENDO-4-O-SULFATASE"/>
    <property type="match status" value="1"/>
</dbReference>
<evidence type="ECO:0000256" key="1">
    <source>
        <dbReference type="ARBA" id="ARBA00008779"/>
    </source>
</evidence>
<keyword evidence="2" id="KW-0378">Hydrolase</keyword>
<dbReference type="PANTHER" id="PTHR42693">
    <property type="entry name" value="ARYLSULFATASE FAMILY MEMBER"/>
    <property type="match status" value="1"/>
</dbReference>
<dbReference type="InterPro" id="IPR000917">
    <property type="entry name" value="Sulfatase_N"/>
</dbReference>
<proteinExistence type="inferred from homology"/>
<dbReference type="CDD" id="cd16027">
    <property type="entry name" value="SGSH"/>
    <property type="match status" value="1"/>
</dbReference>
<reference evidence="4" key="2">
    <citation type="submission" date="2021-04" db="EMBL/GenBank/DDBJ databases">
        <authorList>
            <person name="Zhang T."/>
            <person name="Zhang Y."/>
            <person name="Lu D."/>
            <person name="Zuo D."/>
            <person name="Du Z."/>
        </authorList>
    </citation>
    <scope>NUCLEOTIDE SEQUENCE</scope>
    <source>
        <strain evidence="4">JR1</strain>
    </source>
</reference>
<evidence type="ECO:0000259" key="3">
    <source>
        <dbReference type="Pfam" id="PF00884"/>
    </source>
</evidence>
<keyword evidence="5" id="KW-1185">Reference proteome</keyword>
<name>A0A941IVM9_9BACT</name>
<dbReference type="RefSeq" id="WP_212188501.1">
    <property type="nucleotide sequence ID" value="NZ_JAGTAR010000003.1"/>
</dbReference>
<evidence type="ECO:0000256" key="2">
    <source>
        <dbReference type="ARBA" id="ARBA00022801"/>
    </source>
</evidence>
<dbReference type="PROSITE" id="PS51257">
    <property type="entry name" value="PROKAR_LIPOPROTEIN"/>
    <property type="match status" value="1"/>
</dbReference>
<reference evidence="4" key="1">
    <citation type="journal article" date="2018" name="Int. J. Syst. Evol. Microbiol.">
        <title>Carboxylicivirga sediminis sp. nov., isolated from coastal sediment.</title>
        <authorList>
            <person name="Wang F.Q."/>
            <person name="Ren L.H."/>
            <person name="Zou R.J."/>
            <person name="Sun Y.Z."/>
            <person name="Liu X.J."/>
            <person name="Jiang F."/>
            <person name="Liu L.J."/>
        </authorList>
    </citation>
    <scope>NUCLEOTIDE SEQUENCE</scope>
    <source>
        <strain evidence="4">JR1</strain>
    </source>
</reference>
<evidence type="ECO:0000313" key="5">
    <source>
        <dbReference type="Proteomes" id="UP000679220"/>
    </source>
</evidence>
<sequence>MNKLQLLLVFFSTLIMTVGCQKETIKPNILWIYVEDLSPEFGCYGNNIVNTPNVDELAINGVKYTNVHMPAAVCSAVRSGIITGTMPTTLGLHNHHSSRDLASAIFLPDTIKTIPELFKDAGYFTYNWGKDDYNFWYDRRNLYEGDFRSIGMYGMSGNKIDWNAREEGQPFFGQIQLYGNKHVYNRKFKEKRIRAIDPDMMEVPPYYPDSAFIRQDLANHLECIELTDREVGEIVEALRQDGLLENTYIFFISDHGMRLWRHKQFLYDSGTNVPFIIAYYGEDGKLQKGTVNNDLISGLDIGTTTLGLANIEIPSYTEGIDFLAADYQPREFIISVRDRCDFTIDRIRSVRTKEFRYIRNFYPDRPYMQPNYRDEWDISKRMHQLASEDKLGENPAKFWGNERPSEELYDVEKDPDMINNLAYSEEYLGELNRMRTTLDKWIDATDDKGQYPESVDGLRFMYNRWKEQCVNPEYDQFK</sequence>
<comment type="caution">
    <text evidence="4">The sequence shown here is derived from an EMBL/GenBank/DDBJ whole genome shotgun (WGS) entry which is preliminary data.</text>
</comment>
<dbReference type="GO" id="GO:0004065">
    <property type="term" value="F:arylsulfatase activity"/>
    <property type="evidence" value="ECO:0007669"/>
    <property type="project" value="TreeGrafter"/>
</dbReference>